<evidence type="ECO:0000313" key="2">
    <source>
        <dbReference type="EMBL" id="KAJ1367605.1"/>
    </source>
</evidence>
<keyword evidence="3" id="KW-1185">Reference proteome</keyword>
<keyword evidence="1" id="KW-1133">Transmembrane helix</keyword>
<reference evidence="2" key="1">
    <citation type="submission" date="2021-06" db="EMBL/GenBank/DDBJ databases">
        <title>Parelaphostrongylus tenuis whole genome reference sequence.</title>
        <authorList>
            <person name="Garwood T.J."/>
            <person name="Larsen P.A."/>
            <person name="Fountain-Jones N.M."/>
            <person name="Garbe J.R."/>
            <person name="Macchietto M.G."/>
            <person name="Kania S.A."/>
            <person name="Gerhold R.W."/>
            <person name="Richards J.E."/>
            <person name="Wolf T.M."/>
        </authorList>
    </citation>
    <scope>NUCLEOTIDE SEQUENCE</scope>
    <source>
        <strain evidence="2">MNPRO001-30</strain>
        <tissue evidence="2">Meninges</tissue>
    </source>
</reference>
<evidence type="ECO:0000256" key="1">
    <source>
        <dbReference type="SAM" id="Phobius"/>
    </source>
</evidence>
<comment type="caution">
    <text evidence="2">The sequence shown here is derived from an EMBL/GenBank/DDBJ whole genome shotgun (WGS) entry which is preliminary data.</text>
</comment>
<accession>A0AAD5R109</accession>
<feature type="transmembrane region" description="Helical" evidence="1">
    <location>
        <begin position="20"/>
        <end position="40"/>
    </location>
</feature>
<organism evidence="2 3">
    <name type="scientific">Parelaphostrongylus tenuis</name>
    <name type="common">Meningeal worm</name>
    <dbReference type="NCBI Taxonomy" id="148309"/>
    <lineage>
        <taxon>Eukaryota</taxon>
        <taxon>Metazoa</taxon>
        <taxon>Ecdysozoa</taxon>
        <taxon>Nematoda</taxon>
        <taxon>Chromadorea</taxon>
        <taxon>Rhabditida</taxon>
        <taxon>Rhabditina</taxon>
        <taxon>Rhabditomorpha</taxon>
        <taxon>Strongyloidea</taxon>
        <taxon>Metastrongylidae</taxon>
        <taxon>Parelaphostrongylus</taxon>
    </lineage>
</organism>
<proteinExistence type="predicted"/>
<keyword evidence="1" id="KW-0472">Membrane</keyword>
<name>A0AAD5R109_PARTN</name>
<sequence length="63" mass="7236">MPQELFSKYMGDGVIFYDVPFYLDSVAFTAMIPLTLLITVNRLTIFVIPRINDVIFTSKNTLM</sequence>
<gene>
    <name evidence="2" type="ORF">KIN20_028546</name>
</gene>
<keyword evidence="1" id="KW-0812">Transmembrane</keyword>
<dbReference type="Proteomes" id="UP001196413">
    <property type="component" value="Unassembled WGS sequence"/>
</dbReference>
<dbReference type="AlphaFoldDB" id="A0AAD5R109"/>
<dbReference type="EMBL" id="JAHQIW010005955">
    <property type="protein sequence ID" value="KAJ1367605.1"/>
    <property type="molecule type" value="Genomic_DNA"/>
</dbReference>
<evidence type="ECO:0000313" key="3">
    <source>
        <dbReference type="Proteomes" id="UP001196413"/>
    </source>
</evidence>
<protein>
    <submittedName>
        <fullName evidence="2">Uncharacterized protein</fullName>
    </submittedName>
</protein>